<dbReference type="Proteomes" id="UP000223968">
    <property type="component" value="Unassembled WGS sequence"/>
</dbReference>
<proteinExistence type="predicted"/>
<sequence>MDGINNGDNGELIEIAADGDLIVTVIEYKTIREESIDESTGAETLVDNSDPFKSMLRGKWKEASQSVITLEEDNKGNGIMVPALSR</sequence>
<comment type="caution">
    <text evidence="1">The sequence shown here is derived from an EMBL/GenBank/DDBJ whole genome shotgun (WGS) entry which is preliminary data.</text>
</comment>
<gene>
    <name evidence="1" type="ORF">AJ79_03532</name>
</gene>
<organism evidence="1 2">
    <name type="scientific">Helicocarpus griseus UAMH5409</name>
    <dbReference type="NCBI Taxonomy" id="1447875"/>
    <lineage>
        <taxon>Eukaryota</taxon>
        <taxon>Fungi</taxon>
        <taxon>Dikarya</taxon>
        <taxon>Ascomycota</taxon>
        <taxon>Pezizomycotina</taxon>
        <taxon>Eurotiomycetes</taxon>
        <taxon>Eurotiomycetidae</taxon>
        <taxon>Onygenales</taxon>
        <taxon>Ajellomycetaceae</taxon>
        <taxon>Helicocarpus</taxon>
    </lineage>
</organism>
<dbReference type="EMBL" id="PDNB01000043">
    <property type="protein sequence ID" value="PGH13683.1"/>
    <property type="molecule type" value="Genomic_DNA"/>
</dbReference>
<evidence type="ECO:0000313" key="2">
    <source>
        <dbReference type="Proteomes" id="UP000223968"/>
    </source>
</evidence>
<evidence type="ECO:0000313" key="1">
    <source>
        <dbReference type="EMBL" id="PGH13683.1"/>
    </source>
</evidence>
<protein>
    <submittedName>
        <fullName evidence="1">Uncharacterized protein</fullName>
    </submittedName>
</protein>
<keyword evidence="2" id="KW-1185">Reference proteome</keyword>
<accession>A0A2B7XY24</accession>
<dbReference type="AlphaFoldDB" id="A0A2B7XY24"/>
<name>A0A2B7XY24_9EURO</name>
<reference evidence="1 2" key="1">
    <citation type="submission" date="2017-10" db="EMBL/GenBank/DDBJ databases">
        <title>Comparative genomics in systemic dimorphic fungi from Ajellomycetaceae.</title>
        <authorList>
            <person name="Munoz J.F."/>
            <person name="Mcewen J.G."/>
            <person name="Clay O.K."/>
            <person name="Cuomo C.A."/>
        </authorList>
    </citation>
    <scope>NUCLEOTIDE SEQUENCE [LARGE SCALE GENOMIC DNA]</scope>
    <source>
        <strain evidence="1 2">UAMH5409</strain>
    </source>
</reference>
<dbReference type="OrthoDB" id="4201710at2759"/>